<evidence type="ECO:0000256" key="9">
    <source>
        <dbReference type="SAM" id="Phobius"/>
    </source>
</evidence>
<accession>A0A9N8D8Y8</accession>
<evidence type="ECO:0000259" key="10">
    <source>
        <dbReference type="Pfam" id="PF01490"/>
    </source>
</evidence>
<comment type="subcellular location">
    <subcellularLocation>
        <location evidence="1">Membrane</location>
        <topology evidence="1">Multi-pass membrane protein</topology>
    </subcellularLocation>
</comment>
<dbReference type="Proteomes" id="UP001153069">
    <property type="component" value="Unassembled WGS sequence"/>
</dbReference>
<dbReference type="InterPro" id="IPR013057">
    <property type="entry name" value="AA_transpt_TM"/>
</dbReference>
<dbReference type="PANTHER" id="PTHR22950">
    <property type="entry name" value="AMINO ACID TRANSPORTER"/>
    <property type="match status" value="1"/>
</dbReference>
<sequence length="512" mass="56084">MCNPTETSTEEGESPAVEAASSEPVAQVRHEDLDDSYGSSTGGAIFNFTNCIVGAGAIGLGGAFADSGGLISVFTILFFALLTKLSLDLVVIMSVEHSPTPQQRSASYEELGYMAYGRMGRLAVLLSKFLYSFGCLVAYIIVVKDNFAPALRHFLYGDNNNSHHNWFHQFLSGEGAQDTVTWVLGICVILPLCLLRDMTPLSSLGAVSIASMCSIVLIVLYIYCAEPDIRHEGEGTYQNWIQIRPGYVESWGTFVFTFVSQHTVNLAFESLRPEIRTVDTWKRVSSWSISIATVISLTVGLVVYMTFWQDTRSDLFDMYPPLRIVDLAKLLLCVTMLLTFPLPFFSCRELLIVFFIQPLFAAAPSSQQLQQQSTSLDDALQEPLLDEETAANEQDDDAEDSTSVIFEERPSRGCIPVMLPGEEKQLSLVYHVLLSTMFWGASTYLAIVSPNLGDILDLVGSASGTAMAFVLPGLLSFKLQGYTRLAAFILVVGGAIGLVGTIFSFKKLISDV</sequence>
<feature type="transmembrane region" description="Helical" evidence="9">
    <location>
        <begin position="428"/>
        <end position="449"/>
    </location>
</feature>
<evidence type="ECO:0000313" key="11">
    <source>
        <dbReference type="EMBL" id="CAB9498309.1"/>
    </source>
</evidence>
<gene>
    <name evidence="11" type="ORF">SEMRO_35_G022420.1</name>
</gene>
<organism evidence="11 12">
    <name type="scientific">Seminavis robusta</name>
    <dbReference type="NCBI Taxonomy" id="568900"/>
    <lineage>
        <taxon>Eukaryota</taxon>
        <taxon>Sar</taxon>
        <taxon>Stramenopiles</taxon>
        <taxon>Ochrophyta</taxon>
        <taxon>Bacillariophyta</taxon>
        <taxon>Bacillariophyceae</taxon>
        <taxon>Bacillariophycidae</taxon>
        <taxon>Naviculales</taxon>
        <taxon>Naviculaceae</taxon>
        <taxon>Seminavis</taxon>
    </lineage>
</organism>
<evidence type="ECO:0000256" key="5">
    <source>
        <dbReference type="ARBA" id="ARBA00022970"/>
    </source>
</evidence>
<protein>
    <submittedName>
        <fullName evidence="11">Sodium-coupled neutral amino acid transporter 11</fullName>
    </submittedName>
</protein>
<feature type="domain" description="Amino acid transporter transmembrane" evidence="10">
    <location>
        <begin position="39"/>
        <end position="482"/>
    </location>
</feature>
<evidence type="ECO:0000256" key="2">
    <source>
        <dbReference type="ARBA" id="ARBA00008066"/>
    </source>
</evidence>
<feature type="transmembrane region" description="Helical" evidence="9">
    <location>
        <begin position="487"/>
        <end position="505"/>
    </location>
</feature>
<evidence type="ECO:0000256" key="3">
    <source>
        <dbReference type="ARBA" id="ARBA00022448"/>
    </source>
</evidence>
<feature type="transmembrane region" description="Helical" evidence="9">
    <location>
        <begin position="202"/>
        <end position="223"/>
    </location>
</feature>
<feature type="transmembrane region" description="Helical" evidence="9">
    <location>
        <begin position="71"/>
        <end position="95"/>
    </location>
</feature>
<dbReference type="Pfam" id="PF01490">
    <property type="entry name" value="Aa_trans"/>
    <property type="match status" value="1"/>
</dbReference>
<dbReference type="GO" id="GO:0016020">
    <property type="term" value="C:membrane"/>
    <property type="evidence" value="ECO:0007669"/>
    <property type="project" value="UniProtKB-SubCell"/>
</dbReference>
<comment type="similarity">
    <text evidence="2">Belongs to the amino acid/polyamine transporter 2 family.</text>
</comment>
<dbReference type="GO" id="GO:0015179">
    <property type="term" value="F:L-amino acid transmembrane transporter activity"/>
    <property type="evidence" value="ECO:0007669"/>
    <property type="project" value="TreeGrafter"/>
</dbReference>
<reference evidence="11" key="1">
    <citation type="submission" date="2020-06" db="EMBL/GenBank/DDBJ databases">
        <authorList>
            <consortium name="Plant Systems Biology data submission"/>
        </authorList>
    </citation>
    <scope>NUCLEOTIDE SEQUENCE</scope>
    <source>
        <strain evidence="11">D6</strain>
    </source>
</reference>
<keyword evidence="4 9" id="KW-0812">Transmembrane</keyword>
<evidence type="ECO:0000256" key="6">
    <source>
        <dbReference type="ARBA" id="ARBA00022989"/>
    </source>
</evidence>
<feature type="transmembrane region" description="Helical" evidence="9">
    <location>
        <begin position="44"/>
        <end position="65"/>
    </location>
</feature>
<feature type="transmembrane region" description="Helical" evidence="9">
    <location>
        <begin position="289"/>
        <end position="307"/>
    </location>
</feature>
<dbReference type="OrthoDB" id="28208at2759"/>
<comment type="caution">
    <text evidence="11">The sequence shown here is derived from an EMBL/GenBank/DDBJ whole genome shotgun (WGS) entry which is preliminary data.</text>
</comment>
<name>A0A9N8D8Y8_9STRA</name>
<feature type="region of interest" description="Disordered" evidence="8">
    <location>
        <begin position="1"/>
        <end position="25"/>
    </location>
</feature>
<keyword evidence="5" id="KW-0029">Amino-acid transport</keyword>
<dbReference type="PANTHER" id="PTHR22950:SF458">
    <property type="entry name" value="SODIUM-COUPLED NEUTRAL AMINO ACID TRANSPORTER 11-RELATED"/>
    <property type="match status" value="1"/>
</dbReference>
<evidence type="ECO:0000256" key="1">
    <source>
        <dbReference type="ARBA" id="ARBA00004141"/>
    </source>
</evidence>
<evidence type="ECO:0000256" key="7">
    <source>
        <dbReference type="ARBA" id="ARBA00023136"/>
    </source>
</evidence>
<feature type="transmembrane region" description="Helical" evidence="9">
    <location>
        <begin position="327"/>
        <end position="345"/>
    </location>
</feature>
<keyword evidence="6 9" id="KW-1133">Transmembrane helix</keyword>
<keyword evidence="3" id="KW-0813">Transport</keyword>
<keyword evidence="12" id="KW-1185">Reference proteome</keyword>
<dbReference type="EMBL" id="CAICTM010000035">
    <property type="protein sequence ID" value="CAB9498309.1"/>
    <property type="molecule type" value="Genomic_DNA"/>
</dbReference>
<evidence type="ECO:0000256" key="4">
    <source>
        <dbReference type="ARBA" id="ARBA00022692"/>
    </source>
</evidence>
<evidence type="ECO:0000313" key="12">
    <source>
        <dbReference type="Proteomes" id="UP001153069"/>
    </source>
</evidence>
<dbReference type="AlphaFoldDB" id="A0A9N8D8Y8"/>
<feature type="transmembrane region" description="Helical" evidence="9">
    <location>
        <begin position="455"/>
        <end position="475"/>
    </location>
</feature>
<evidence type="ECO:0000256" key="8">
    <source>
        <dbReference type="SAM" id="MobiDB-lite"/>
    </source>
</evidence>
<feature type="transmembrane region" description="Helical" evidence="9">
    <location>
        <begin position="122"/>
        <end position="142"/>
    </location>
</feature>
<keyword evidence="7 9" id="KW-0472">Membrane</keyword>
<proteinExistence type="inferred from homology"/>